<evidence type="ECO:0000256" key="2">
    <source>
        <dbReference type="ARBA" id="ARBA00009437"/>
    </source>
</evidence>
<dbReference type="InterPro" id="IPR036390">
    <property type="entry name" value="WH_DNA-bd_sf"/>
</dbReference>
<dbReference type="Gene3D" id="1.10.10.10">
    <property type="entry name" value="Winged helix-like DNA-binding domain superfamily/Winged helix DNA-binding domain"/>
    <property type="match status" value="1"/>
</dbReference>
<evidence type="ECO:0000256" key="1">
    <source>
        <dbReference type="ARBA" id="ARBA00003502"/>
    </source>
</evidence>
<dbReference type="InterPro" id="IPR036388">
    <property type="entry name" value="WH-like_DNA-bd_sf"/>
</dbReference>
<evidence type="ECO:0000313" key="8">
    <source>
        <dbReference type="EMBL" id="TFV49693.1"/>
    </source>
</evidence>
<dbReference type="EMBL" id="SPQT01000002">
    <property type="protein sequence ID" value="TFV49693.1"/>
    <property type="molecule type" value="Genomic_DNA"/>
</dbReference>
<dbReference type="GO" id="GO:0003677">
    <property type="term" value="F:DNA binding"/>
    <property type="evidence" value="ECO:0007669"/>
    <property type="project" value="UniProtKB-KW"/>
</dbReference>
<dbReference type="PANTHER" id="PTHR30293">
    <property type="entry name" value="TRANSCRIPTIONAL REGULATORY PROTEIN NAC-RELATED"/>
    <property type="match status" value="1"/>
</dbReference>
<keyword evidence="6" id="KW-0804">Transcription</keyword>
<sequence>MIMNIKQLRFFLQIAELGSVTRAATLLHIAQPALSRHVRQLEEELGVALFQRSDRGVALTSAGMLLRDRAVGLLQHVDRVRQEVRDEFNEPSGEVTVAMPPSMLELVTLPSVARYRERHPGVLLRVIEGISGVLNAWSMVHLGKADLAVVTNVEPLATLDSTEFLREPLCLIGPRSAGLDPAAPVALEEMATKSLIVPGRPNSLRLILETAMAERKIPLDVAFEGNSPTLIMLAVEAGLGFATLPFCSAYRFLREGRVSLAPIRHLDVSWALVQSREQPLSAAGEQLKATLRETIATQIASGSWTMAKLLP</sequence>
<comment type="function">
    <text evidence="1">NodD regulates the expression of the nodABCFE genes which encode other nodulation proteins. NodD is also a negative regulator of its own expression. Binds flavonoids as inducers.</text>
</comment>
<keyword evidence="5" id="KW-0010">Activator</keyword>
<accession>A0A4Y9M3T9</accession>
<name>A0A4Y9M3T9_9BRAD</name>
<gene>
    <name evidence="8" type="ORF">E4K65_05775</name>
</gene>
<comment type="caution">
    <text evidence="8">The sequence shown here is derived from an EMBL/GenBank/DDBJ whole genome shotgun (WGS) entry which is preliminary data.</text>
</comment>
<dbReference type="Pfam" id="PF03466">
    <property type="entry name" value="LysR_substrate"/>
    <property type="match status" value="1"/>
</dbReference>
<dbReference type="GO" id="GO:0003700">
    <property type="term" value="F:DNA-binding transcription factor activity"/>
    <property type="evidence" value="ECO:0007669"/>
    <property type="project" value="InterPro"/>
</dbReference>
<dbReference type="SUPFAM" id="SSF53850">
    <property type="entry name" value="Periplasmic binding protein-like II"/>
    <property type="match status" value="1"/>
</dbReference>
<keyword evidence="4" id="KW-0238">DNA-binding</keyword>
<protein>
    <submittedName>
        <fullName evidence="8">LysR family transcriptional regulator</fullName>
    </submittedName>
</protein>
<proteinExistence type="inferred from homology"/>
<dbReference type="InterPro" id="IPR000847">
    <property type="entry name" value="LysR_HTH_N"/>
</dbReference>
<keyword evidence="3" id="KW-0805">Transcription regulation</keyword>
<dbReference type="GO" id="GO:2000142">
    <property type="term" value="P:regulation of DNA-templated transcription initiation"/>
    <property type="evidence" value="ECO:0007669"/>
    <property type="project" value="TreeGrafter"/>
</dbReference>
<dbReference type="PROSITE" id="PS50931">
    <property type="entry name" value="HTH_LYSR"/>
    <property type="match status" value="1"/>
</dbReference>
<organism evidence="8 9">
    <name type="scientific">Bradyrhizobium niftali</name>
    <dbReference type="NCBI Taxonomy" id="2560055"/>
    <lineage>
        <taxon>Bacteria</taxon>
        <taxon>Pseudomonadati</taxon>
        <taxon>Pseudomonadota</taxon>
        <taxon>Alphaproteobacteria</taxon>
        <taxon>Hyphomicrobiales</taxon>
        <taxon>Nitrobacteraceae</taxon>
        <taxon>Bradyrhizobium</taxon>
    </lineage>
</organism>
<dbReference type="PANTHER" id="PTHR30293:SF0">
    <property type="entry name" value="NITROGEN ASSIMILATION REGULATORY PROTEIN NAC"/>
    <property type="match status" value="1"/>
</dbReference>
<dbReference type="Pfam" id="PF00126">
    <property type="entry name" value="HTH_1"/>
    <property type="match status" value="1"/>
</dbReference>
<dbReference type="FunFam" id="1.10.10.10:FF:000001">
    <property type="entry name" value="LysR family transcriptional regulator"/>
    <property type="match status" value="1"/>
</dbReference>
<evidence type="ECO:0000256" key="4">
    <source>
        <dbReference type="ARBA" id="ARBA00023125"/>
    </source>
</evidence>
<dbReference type="OrthoDB" id="7260751at2"/>
<keyword evidence="9" id="KW-1185">Reference proteome</keyword>
<dbReference type="PRINTS" id="PR00039">
    <property type="entry name" value="HTHLYSR"/>
</dbReference>
<evidence type="ECO:0000256" key="6">
    <source>
        <dbReference type="ARBA" id="ARBA00023163"/>
    </source>
</evidence>
<dbReference type="Proteomes" id="UP000297966">
    <property type="component" value="Unassembled WGS sequence"/>
</dbReference>
<dbReference type="SUPFAM" id="SSF46785">
    <property type="entry name" value="Winged helix' DNA-binding domain"/>
    <property type="match status" value="1"/>
</dbReference>
<dbReference type="Gene3D" id="3.40.190.290">
    <property type="match status" value="1"/>
</dbReference>
<dbReference type="AlphaFoldDB" id="A0A4Y9M3T9"/>
<evidence type="ECO:0000256" key="3">
    <source>
        <dbReference type="ARBA" id="ARBA00023015"/>
    </source>
</evidence>
<evidence type="ECO:0000313" key="9">
    <source>
        <dbReference type="Proteomes" id="UP000297966"/>
    </source>
</evidence>
<reference evidence="8 9" key="1">
    <citation type="submission" date="2019-03" db="EMBL/GenBank/DDBJ databases">
        <title>Bradyrhizobium diversity isolated from nodules of Chamaecrista fasciculata.</title>
        <authorList>
            <person name="Klepa M.S."/>
            <person name="Urquiaga M.O."/>
            <person name="Hungria M."/>
            <person name="Delamuta J.R."/>
        </authorList>
    </citation>
    <scope>NUCLEOTIDE SEQUENCE [LARGE SCALE GENOMIC DNA]</scope>
    <source>
        <strain evidence="8 9">CNPSo 3448</strain>
    </source>
</reference>
<comment type="similarity">
    <text evidence="2">Belongs to the LysR transcriptional regulatory family.</text>
</comment>
<dbReference type="InterPro" id="IPR005119">
    <property type="entry name" value="LysR_subst-bd"/>
</dbReference>
<evidence type="ECO:0000256" key="5">
    <source>
        <dbReference type="ARBA" id="ARBA00023159"/>
    </source>
</evidence>
<feature type="domain" description="HTH lysR-type" evidence="7">
    <location>
        <begin position="3"/>
        <end position="60"/>
    </location>
</feature>
<evidence type="ECO:0000259" key="7">
    <source>
        <dbReference type="PROSITE" id="PS50931"/>
    </source>
</evidence>